<dbReference type="InterPro" id="IPR006179">
    <property type="entry name" value="5_nucleotidase/apyrase"/>
</dbReference>
<dbReference type="Gene3D" id="3.90.780.10">
    <property type="entry name" value="5'-Nucleotidase, C-terminal domain"/>
    <property type="match status" value="1"/>
</dbReference>
<dbReference type="Pfam" id="PF00149">
    <property type="entry name" value="Metallophos"/>
    <property type="match status" value="1"/>
</dbReference>
<dbReference type="InterPro" id="IPR004843">
    <property type="entry name" value="Calcineurin-like_PHP"/>
</dbReference>
<dbReference type="InterPro" id="IPR036907">
    <property type="entry name" value="5'-Nucleotdase_C_sf"/>
</dbReference>
<comment type="caution">
    <text evidence="8">The sequence shown here is derived from an EMBL/GenBank/DDBJ whole genome shotgun (WGS) entry which is preliminary data.</text>
</comment>
<feature type="domain" description="5'-Nucleotidase C-terminal" evidence="7">
    <location>
        <begin position="432"/>
        <end position="576"/>
    </location>
</feature>
<keyword evidence="5" id="KW-0378">Hydrolase</keyword>
<dbReference type="EMBL" id="WOSW01000011">
    <property type="protein sequence ID" value="NHO32477.1"/>
    <property type="molecule type" value="Genomic_DNA"/>
</dbReference>
<evidence type="ECO:0000259" key="6">
    <source>
        <dbReference type="Pfam" id="PF00149"/>
    </source>
</evidence>
<organism evidence="8 9">
    <name type="scientific">Acetobacter fallax</name>
    <dbReference type="NCBI Taxonomy" id="1737473"/>
    <lineage>
        <taxon>Bacteria</taxon>
        <taxon>Pseudomonadati</taxon>
        <taxon>Pseudomonadota</taxon>
        <taxon>Alphaproteobacteria</taxon>
        <taxon>Acetobacterales</taxon>
        <taxon>Acetobacteraceae</taxon>
        <taxon>Acetobacter</taxon>
    </lineage>
</organism>
<reference evidence="8 9" key="1">
    <citation type="journal article" date="2020" name="Int. J. Syst. Evol. Microbiol.">
        <title>Novel acetic acid bacteria from cider fermentations: Acetobacter conturbans sp. nov. and Acetobacter fallax sp. nov.</title>
        <authorList>
            <person name="Sombolestani A.S."/>
            <person name="Cleenwerck I."/>
            <person name="Cnockaert M."/>
            <person name="Borremans W."/>
            <person name="Wieme A.D."/>
            <person name="De Vuyst L."/>
            <person name="Vandamme P."/>
        </authorList>
    </citation>
    <scope>NUCLEOTIDE SEQUENCE [LARGE SCALE GENOMIC DNA]</scope>
    <source>
        <strain evidence="8 9">LMG 1637</strain>
    </source>
</reference>
<dbReference type="Proteomes" id="UP000615326">
    <property type="component" value="Unassembled WGS sequence"/>
</dbReference>
<sequence>MWRFRRRGLLATGSAVLAELTLPLRALSQSIGRAGSHEGDKTVTSPLVRLRLMETSDLHMFVYAWDYYRAREDNSVGLVRVASLIRAARAEARNSLLFDNGDIVQGNPLGDYLALPGRMKKTGGHPMFRAMSQLGYDAATFGNHEFNYGLPFLDEALRSADFPFVCANAEHPDGTPLVPRSVVLDRNVADETGQIHRLRVGVIGFLPPQIVTWDAMHLTGRVRTTDIVEAARQYVPELRTRCDLLVALCHSGISAAPRQGNEENAALYLAEVPGIDVVFTGHAHQVFPGPDYEGLPGVDAKAGTLAGKPAVMPGFWGSHLGVIDLKLRREVSGWTLEGFHSEVRPIYMRESGNVMPLAQDDALTAAVALPAHKATIAWMAQPVGATSMPLNTYFTFLQPDPCLALVNAAQIGYTRPILAHSDAASLPILSAAAPFNAGGMSPDAFVDIPAGPLTMRDLANIYTFANTISVVRCTGAEVKEWLERSAIIFNRIVPGLAAPQKLLAPGLPAYNFDVIAGVTYAIDVTQPPRYTPDGVLVAPDAHRIADLRFNGKPVDPKQSFAVVTNNYRAGGGGHFPGTGSDHMVLTAPDGNRDAVIRYVAGQKIVNPSVAPVWRFAKPPLATTVFIEVPAAASHVVHNDTLHRLGDGTNDLVRYALTLA</sequence>
<evidence type="ECO:0000256" key="3">
    <source>
        <dbReference type="ARBA" id="ARBA00022729"/>
    </source>
</evidence>
<keyword evidence="2" id="KW-0479">Metal-binding</keyword>
<dbReference type="InterPro" id="IPR008334">
    <property type="entry name" value="5'-Nucleotdase_C"/>
</dbReference>
<dbReference type="Pfam" id="PF02872">
    <property type="entry name" value="5_nucleotid_C"/>
    <property type="match status" value="1"/>
</dbReference>
<evidence type="ECO:0000256" key="1">
    <source>
        <dbReference type="ARBA" id="ARBA00006654"/>
    </source>
</evidence>
<dbReference type="PRINTS" id="PR01607">
    <property type="entry name" value="APYRASEFAMLY"/>
</dbReference>
<feature type="domain" description="Calcineurin-like phosphoesterase" evidence="6">
    <location>
        <begin position="51"/>
        <end position="285"/>
    </location>
</feature>
<dbReference type="CDD" id="cd07410">
    <property type="entry name" value="MPP_CpdB_N"/>
    <property type="match status" value="1"/>
</dbReference>
<dbReference type="NCBIfam" id="NF006938">
    <property type="entry name" value="PRK09420.1"/>
    <property type="match status" value="1"/>
</dbReference>
<comment type="similarity">
    <text evidence="1 5">Belongs to the 5'-nucleotidase family.</text>
</comment>
<keyword evidence="9" id="KW-1185">Reference proteome</keyword>
<dbReference type="RefSeq" id="WP_173577006.1">
    <property type="nucleotide sequence ID" value="NZ_WOSW01000011.1"/>
</dbReference>
<evidence type="ECO:0000256" key="2">
    <source>
        <dbReference type="ARBA" id="ARBA00022723"/>
    </source>
</evidence>
<dbReference type="InterPro" id="IPR029052">
    <property type="entry name" value="Metallo-depent_PP-like"/>
</dbReference>
<evidence type="ECO:0000256" key="5">
    <source>
        <dbReference type="RuleBase" id="RU362119"/>
    </source>
</evidence>
<evidence type="ECO:0000313" key="8">
    <source>
        <dbReference type="EMBL" id="NHO32477.1"/>
    </source>
</evidence>
<keyword evidence="4 5" id="KW-0547">Nucleotide-binding</keyword>
<dbReference type="PANTHER" id="PTHR11575:SF6">
    <property type="entry name" value="2',3'-CYCLIC-NUCLEOTIDE 2'-PHOSPHODIESTERASE_3'-NUCLEOTIDASE"/>
    <property type="match status" value="1"/>
</dbReference>
<evidence type="ECO:0000313" key="9">
    <source>
        <dbReference type="Proteomes" id="UP000615326"/>
    </source>
</evidence>
<dbReference type="SUPFAM" id="SSF55816">
    <property type="entry name" value="5'-nucleotidase (syn. UDP-sugar hydrolase), C-terminal domain"/>
    <property type="match status" value="1"/>
</dbReference>
<dbReference type="SUPFAM" id="SSF56300">
    <property type="entry name" value="Metallo-dependent phosphatases"/>
    <property type="match status" value="1"/>
</dbReference>
<dbReference type="InterPro" id="IPR041827">
    <property type="entry name" value="CpdB_N"/>
</dbReference>
<evidence type="ECO:0000256" key="4">
    <source>
        <dbReference type="ARBA" id="ARBA00022741"/>
    </source>
</evidence>
<gene>
    <name evidence="8" type="ORF">GOB84_07855</name>
</gene>
<keyword evidence="3" id="KW-0732">Signal</keyword>
<protein>
    <submittedName>
        <fullName evidence="8">Bifunctional 2',3'-cyclic-nucleotide 2'-phosphodiesterase/3'-nucleotidase</fullName>
    </submittedName>
</protein>
<dbReference type="Gene3D" id="3.60.21.10">
    <property type="match status" value="1"/>
</dbReference>
<proteinExistence type="inferred from homology"/>
<accession>A0ABX0KEV9</accession>
<dbReference type="PANTHER" id="PTHR11575">
    <property type="entry name" value="5'-NUCLEOTIDASE-RELATED"/>
    <property type="match status" value="1"/>
</dbReference>
<name>A0ABX0KEV9_9PROT</name>
<evidence type="ECO:0000259" key="7">
    <source>
        <dbReference type="Pfam" id="PF02872"/>
    </source>
</evidence>